<evidence type="ECO:0000313" key="7">
    <source>
        <dbReference type="Proteomes" id="UP000637578"/>
    </source>
</evidence>
<dbReference type="PANTHER" id="PTHR30136:SF24">
    <property type="entry name" value="HTH-TYPE TRANSCRIPTIONAL REPRESSOR ALLR"/>
    <property type="match status" value="1"/>
</dbReference>
<dbReference type="PANTHER" id="PTHR30136">
    <property type="entry name" value="HELIX-TURN-HELIX TRANSCRIPTIONAL REGULATOR, ICLR FAMILY"/>
    <property type="match status" value="1"/>
</dbReference>
<reference evidence="6" key="1">
    <citation type="journal article" date="2014" name="Int. J. Syst. Evol. Microbiol.">
        <title>Complete genome sequence of Corynebacterium casei LMG S-19264T (=DSM 44701T), isolated from a smear-ripened cheese.</title>
        <authorList>
            <consortium name="US DOE Joint Genome Institute (JGI-PGF)"/>
            <person name="Walter F."/>
            <person name="Albersmeier A."/>
            <person name="Kalinowski J."/>
            <person name="Ruckert C."/>
        </authorList>
    </citation>
    <scope>NUCLEOTIDE SEQUENCE</scope>
    <source>
        <strain evidence="6">CGMCC 4.5737</strain>
    </source>
</reference>
<sequence>MLSRGLAILAEFGPTDGELTVAELADRCSIPKPTVYRLLHELVGWGLLERGRRGFRLGTQLFSLGMRVPRLRALRTTVLPVLLRLSELTNEPSYLSILDGSCLVDVEAAGRVTRHAGRTVPALSSAAGRLLLARRSARAEPLAPFHAHGYAVHHDSRGLVCVAAAVAAHAGAPESAISVVGPARRLDLRRVVPEVRGAAAAAARRLVLLSEAN</sequence>
<dbReference type="AlphaFoldDB" id="A0A8J3FTI5"/>
<evidence type="ECO:0000259" key="5">
    <source>
        <dbReference type="PROSITE" id="PS51078"/>
    </source>
</evidence>
<dbReference type="Proteomes" id="UP000637578">
    <property type="component" value="Unassembled WGS sequence"/>
</dbReference>
<dbReference type="Pfam" id="PF09339">
    <property type="entry name" value="HTH_IclR"/>
    <property type="match status" value="1"/>
</dbReference>
<accession>A0A8J3FTI5</accession>
<dbReference type="InterPro" id="IPR029016">
    <property type="entry name" value="GAF-like_dom_sf"/>
</dbReference>
<organism evidence="6 7">
    <name type="scientific">Longimycelium tulufanense</name>
    <dbReference type="NCBI Taxonomy" id="907463"/>
    <lineage>
        <taxon>Bacteria</taxon>
        <taxon>Bacillati</taxon>
        <taxon>Actinomycetota</taxon>
        <taxon>Actinomycetes</taxon>
        <taxon>Pseudonocardiales</taxon>
        <taxon>Pseudonocardiaceae</taxon>
        <taxon>Longimycelium</taxon>
    </lineage>
</organism>
<keyword evidence="1" id="KW-0805">Transcription regulation</keyword>
<dbReference type="InterPro" id="IPR014757">
    <property type="entry name" value="Tscrpt_reg_IclR_C"/>
</dbReference>
<evidence type="ECO:0000256" key="3">
    <source>
        <dbReference type="ARBA" id="ARBA00023163"/>
    </source>
</evidence>
<dbReference type="GO" id="GO:0003700">
    <property type="term" value="F:DNA-binding transcription factor activity"/>
    <property type="evidence" value="ECO:0007669"/>
    <property type="project" value="TreeGrafter"/>
</dbReference>
<dbReference type="Gene3D" id="3.30.450.40">
    <property type="match status" value="2"/>
</dbReference>
<dbReference type="EMBL" id="BMMK01000005">
    <property type="protein sequence ID" value="GGM46361.1"/>
    <property type="molecule type" value="Genomic_DNA"/>
</dbReference>
<proteinExistence type="predicted"/>
<dbReference type="PROSITE" id="PS51078">
    <property type="entry name" value="ICLR_ED"/>
    <property type="match status" value="1"/>
</dbReference>
<name>A0A8J3FTI5_9PSEU</name>
<dbReference type="GO" id="GO:0003677">
    <property type="term" value="F:DNA binding"/>
    <property type="evidence" value="ECO:0007669"/>
    <property type="project" value="UniProtKB-KW"/>
</dbReference>
<dbReference type="GO" id="GO:0045892">
    <property type="term" value="P:negative regulation of DNA-templated transcription"/>
    <property type="evidence" value="ECO:0007669"/>
    <property type="project" value="TreeGrafter"/>
</dbReference>
<dbReference type="SUPFAM" id="SSF46785">
    <property type="entry name" value="Winged helix' DNA-binding domain"/>
    <property type="match status" value="1"/>
</dbReference>
<comment type="caution">
    <text evidence="6">The sequence shown here is derived from an EMBL/GenBank/DDBJ whole genome shotgun (WGS) entry which is preliminary data.</text>
</comment>
<evidence type="ECO:0000259" key="4">
    <source>
        <dbReference type="PROSITE" id="PS51077"/>
    </source>
</evidence>
<dbReference type="SMART" id="SM00346">
    <property type="entry name" value="HTH_ICLR"/>
    <property type="match status" value="1"/>
</dbReference>
<dbReference type="RefSeq" id="WP_189055599.1">
    <property type="nucleotide sequence ID" value="NZ_BMMK01000005.1"/>
</dbReference>
<evidence type="ECO:0000256" key="1">
    <source>
        <dbReference type="ARBA" id="ARBA00023015"/>
    </source>
</evidence>
<evidence type="ECO:0000313" key="6">
    <source>
        <dbReference type="EMBL" id="GGM46361.1"/>
    </source>
</evidence>
<keyword evidence="7" id="KW-1185">Reference proteome</keyword>
<protein>
    <recommendedName>
        <fullName evidence="8">IclR family transcriptional regulator</fullName>
    </recommendedName>
</protein>
<gene>
    <name evidence="6" type="ORF">GCM10012275_16770</name>
</gene>
<feature type="domain" description="HTH iclR-type" evidence="4">
    <location>
        <begin position="1"/>
        <end position="59"/>
    </location>
</feature>
<dbReference type="InterPro" id="IPR005471">
    <property type="entry name" value="Tscrpt_reg_IclR_N"/>
</dbReference>
<dbReference type="InterPro" id="IPR050707">
    <property type="entry name" value="HTH_MetabolicPath_Reg"/>
</dbReference>
<feature type="domain" description="IclR-ED" evidence="5">
    <location>
        <begin position="60"/>
        <end position="212"/>
    </location>
</feature>
<dbReference type="Gene3D" id="1.10.10.10">
    <property type="entry name" value="Winged helix-like DNA-binding domain superfamily/Winged helix DNA-binding domain"/>
    <property type="match status" value="1"/>
</dbReference>
<keyword evidence="2" id="KW-0238">DNA-binding</keyword>
<evidence type="ECO:0000256" key="2">
    <source>
        <dbReference type="ARBA" id="ARBA00023125"/>
    </source>
</evidence>
<dbReference type="InterPro" id="IPR036388">
    <property type="entry name" value="WH-like_DNA-bd_sf"/>
</dbReference>
<dbReference type="SUPFAM" id="SSF55781">
    <property type="entry name" value="GAF domain-like"/>
    <property type="match status" value="1"/>
</dbReference>
<keyword evidence="3" id="KW-0804">Transcription</keyword>
<dbReference type="InterPro" id="IPR036390">
    <property type="entry name" value="WH_DNA-bd_sf"/>
</dbReference>
<evidence type="ECO:0008006" key="8">
    <source>
        <dbReference type="Google" id="ProtNLM"/>
    </source>
</evidence>
<dbReference type="Pfam" id="PF01614">
    <property type="entry name" value="IclR_C"/>
    <property type="match status" value="1"/>
</dbReference>
<dbReference type="PROSITE" id="PS51077">
    <property type="entry name" value="HTH_ICLR"/>
    <property type="match status" value="1"/>
</dbReference>
<reference evidence="6" key="2">
    <citation type="submission" date="2020-09" db="EMBL/GenBank/DDBJ databases">
        <authorList>
            <person name="Sun Q."/>
            <person name="Zhou Y."/>
        </authorList>
    </citation>
    <scope>NUCLEOTIDE SEQUENCE</scope>
    <source>
        <strain evidence="6">CGMCC 4.5737</strain>
    </source>
</reference>